<dbReference type="AlphaFoldDB" id="A0A401U3S6"/>
<dbReference type="EMBL" id="BEZZ01274004">
    <property type="protein sequence ID" value="GCC49530.1"/>
    <property type="molecule type" value="Genomic_DNA"/>
</dbReference>
<dbReference type="Proteomes" id="UP000287033">
    <property type="component" value="Unassembled WGS sequence"/>
</dbReference>
<keyword evidence="3" id="KW-1185">Reference proteome</keyword>
<accession>A0A401U3S6</accession>
<feature type="compositionally biased region" description="Basic and acidic residues" evidence="1">
    <location>
        <begin position="88"/>
        <end position="99"/>
    </location>
</feature>
<name>A0A401U3S6_CHIPU</name>
<evidence type="ECO:0000313" key="3">
    <source>
        <dbReference type="Proteomes" id="UP000287033"/>
    </source>
</evidence>
<gene>
    <name evidence="2" type="ORF">chiPu_0033859</name>
</gene>
<feature type="compositionally biased region" description="Basic and acidic residues" evidence="1">
    <location>
        <begin position="61"/>
        <end position="77"/>
    </location>
</feature>
<evidence type="ECO:0000256" key="1">
    <source>
        <dbReference type="SAM" id="MobiDB-lite"/>
    </source>
</evidence>
<feature type="non-terminal residue" evidence="2">
    <location>
        <position position="1"/>
    </location>
</feature>
<comment type="caution">
    <text evidence="2">The sequence shown here is derived from an EMBL/GenBank/DDBJ whole genome shotgun (WGS) entry which is preliminary data.</text>
</comment>
<feature type="region of interest" description="Disordered" evidence="1">
    <location>
        <begin position="39"/>
        <end position="169"/>
    </location>
</feature>
<sequence length="169" mass="19498">EQRREHQERDHRDRDRGALAELAAGDAALERQCREQMGRVDRAAAGDGVDQLEVGEGEDDRECHHDRQDRHHHRESDVAEALPGGGAVEHRRLIERGRDGLQPGQQRDRDERDTAPDIGRDQREPRWPGRPEEVDIAVAQVQHVDQQIGDDRELRIVDPPERQRGQHRR</sequence>
<protein>
    <submittedName>
        <fullName evidence="2">Uncharacterized protein</fullName>
    </submittedName>
</protein>
<feature type="non-terminal residue" evidence="2">
    <location>
        <position position="169"/>
    </location>
</feature>
<feature type="compositionally biased region" description="Basic and acidic residues" evidence="1">
    <location>
        <begin position="149"/>
        <end position="169"/>
    </location>
</feature>
<proteinExistence type="predicted"/>
<reference evidence="2 3" key="1">
    <citation type="journal article" date="2018" name="Nat. Ecol. Evol.">
        <title>Shark genomes provide insights into elasmobranch evolution and the origin of vertebrates.</title>
        <authorList>
            <person name="Hara Y"/>
            <person name="Yamaguchi K"/>
            <person name="Onimaru K"/>
            <person name="Kadota M"/>
            <person name="Koyanagi M"/>
            <person name="Keeley SD"/>
            <person name="Tatsumi K"/>
            <person name="Tanaka K"/>
            <person name="Motone F"/>
            <person name="Kageyama Y"/>
            <person name="Nozu R"/>
            <person name="Adachi N"/>
            <person name="Nishimura O"/>
            <person name="Nakagawa R"/>
            <person name="Tanegashima C"/>
            <person name="Kiyatake I"/>
            <person name="Matsumoto R"/>
            <person name="Murakumo K"/>
            <person name="Nishida K"/>
            <person name="Terakita A"/>
            <person name="Kuratani S"/>
            <person name="Sato K"/>
            <person name="Hyodo S Kuraku.S."/>
        </authorList>
    </citation>
    <scope>NUCLEOTIDE SEQUENCE [LARGE SCALE GENOMIC DNA]</scope>
</reference>
<evidence type="ECO:0000313" key="2">
    <source>
        <dbReference type="EMBL" id="GCC49530.1"/>
    </source>
</evidence>
<feature type="compositionally biased region" description="Basic and acidic residues" evidence="1">
    <location>
        <begin position="106"/>
        <end position="133"/>
    </location>
</feature>
<organism evidence="2 3">
    <name type="scientific">Chiloscyllium punctatum</name>
    <name type="common">Brownbanded bambooshark</name>
    <name type="synonym">Hemiscyllium punctatum</name>
    <dbReference type="NCBI Taxonomy" id="137246"/>
    <lineage>
        <taxon>Eukaryota</taxon>
        <taxon>Metazoa</taxon>
        <taxon>Chordata</taxon>
        <taxon>Craniata</taxon>
        <taxon>Vertebrata</taxon>
        <taxon>Chondrichthyes</taxon>
        <taxon>Elasmobranchii</taxon>
        <taxon>Galeomorphii</taxon>
        <taxon>Galeoidea</taxon>
        <taxon>Orectolobiformes</taxon>
        <taxon>Hemiscylliidae</taxon>
        <taxon>Chiloscyllium</taxon>
    </lineage>
</organism>